<dbReference type="InterPro" id="IPR050167">
    <property type="entry name" value="Ser_Thr_protein_kinase"/>
</dbReference>
<dbReference type="OrthoDB" id="2414060at2759"/>
<dbReference type="GO" id="GO:0007165">
    <property type="term" value="P:signal transduction"/>
    <property type="evidence" value="ECO:0007669"/>
    <property type="project" value="TreeGrafter"/>
</dbReference>
<dbReference type="GO" id="GO:0005737">
    <property type="term" value="C:cytoplasm"/>
    <property type="evidence" value="ECO:0007669"/>
    <property type="project" value="TreeGrafter"/>
</dbReference>
<dbReference type="Gene3D" id="1.10.510.10">
    <property type="entry name" value="Transferase(Phosphotransferase) domain 1"/>
    <property type="match status" value="1"/>
</dbReference>
<dbReference type="PANTHER" id="PTHR23257">
    <property type="entry name" value="SERINE-THREONINE PROTEIN KINASE"/>
    <property type="match status" value="1"/>
</dbReference>
<dbReference type="PROSITE" id="PS50011">
    <property type="entry name" value="PROTEIN_KINASE_DOM"/>
    <property type="match status" value="1"/>
</dbReference>
<dbReference type="InterPro" id="IPR000719">
    <property type="entry name" value="Prot_kinase_dom"/>
</dbReference>
<sequence>MSSTTKNNNSRYRDGCMGPGYIALKNSFIGNLFRKLTFKTSKSVKSQETTNNSSLTNSDPINSIINNKNDDTKIRTPHKVKIKSDHKAKYIPIEIPISNNEQVETNSSLSPQNRPKDIHQLEQKVDALGKQLSQIEQMLNSLVQAPKVDDNVINNLEKNENNDKKDYIIESKNIIKKNLESLTQNLKSHLKSNDQVVGRFNILRTYGMTRDPVSKAYMIVMTLADDGDLSAYLRKHFSELNFIKRLDILYDMATGLCQIHKSGLMHRDLHSGNVMCQRLSGRDPGRADEYRFVIGDLGQATPPIKDEFKRGDELLKAPQQLELHSHNVPYSTFHDTKALTTKSQHHPSYETLSIDIMNNDAFEIPDSEDYSTFEIPDSIDNEDYSTFEIPDSIDNEEISDSLDEVTDSLNNVDLDDIPITPTDESSVLHSVNIEGIKKENASASSYQQKRSTNKDVIVKEKAAYRYSQQSMGSVKFDFSIETDSED</sequence>
<dbReference type="PANTHER" id="PTHR23257:SF963">
    <property type="entry name" value="AT08303P"/>
    <property type="match status" value="1"/>
</dbReference>
<dbReference type="GO" id="GO:0005524">
    <property type="term" value="F:ATP binding"/>
    <property type="evidence" value="ECO:0007669"/>
    <property type="project" value="InterPro"/>
</dbReference>
<feature type="domain" description="Protein kinase" evidence="2">
    <location>
        <begin position="142"/>
        <end position="436"/>
    </location>
</feature>
<dbReference type="InterPro" id="IPR011009">
    <property type="entry name" value="Kinase-like_dom_sf"/>
</dbReference>
<feature type="region of interest" description="Disordered" evidence="1">
    <location>
        <begin position="41"/>
        <end position="71"/>
    </location>
</feature>
<dbReference type="AlphaFoldDB" id="A0A9N9EZK0"/>
<dbReference type="InterPro" id="IPR001245">
    <property type="entry name" value="Ser-Thr/Tyr_kinase_cat_dom"/>
</dbReference>
<reference evidence="3" key="1">
    <citation type="submission" date="2021-06" db="EMBL/GenBank/DDBJ databases">
        <authorList>
            <person name="Kallberg Y."/>
            <person name="Tangrot J."/>
            <person name="Rosling A."/>
        </authorList>
    </citation>
    <scope>NUCLEOTIDE SEQUENCE</scope>
    <source>
        <strain evidence="3">MA453B</strain>
    </source>
</reference>
<evidence type="ECO:0000256" key="1">
    <source>
        <dbReference type="SAM" id="MobiDB-lite"/>
    </source>
</evidence>
<protein>
    <submittedName>
        <fullName evidence="3">19674_t:CDS:1</fullName>
    </submittedName>
</protein>
<name>A0A9N9EZK0_9GLOM</name>
<comment type="caution">
    <text evidence="3">The sequence shown here is derived from an EMBL/GenBank/DDBJ whole genome shotgun (WGS) entry which is preliminary data.</text>
</comment>
<organism evidence="3 4">
    <name type="scientific">Dentiscutata erythropus</name>
    <dbReference type="NCBI Taxonomy" id="1348616"/>
    <lineage>
        <taxon>Eukaryota</taxon>
        <taxon>Fungi</taxon>
        <taxon>Fungi incertae sedis</taxon>
        <taxon>Mucoromycota</taxon>
        <taxon>Glomeromycotina</taxon>
        <taxon>Glomeromycetes</taxon>
        <taxon>Diversisporales</taxon>
        <taxon>Gigasporaceae</taxon>
        <taxon>Dentiscutata</taxon>
    </lineage>
</organism>
<accession>A0A9N9EZK0</accession>
<dbReference type="SMART" id="SM00220">
    <property type="entry name" value="S_TKc"/>
    <property type="match status" value="1"/>
</dbReference>
<proteinExistence type="predicted"/>
<gene>
    <name evidence="3" type="ORF">DERYTH_LOCUS2868</name>
</gene>
<dbReference type="Proteomes" id="UP000789405">
    <property type="component" value="Unassembled WGS sequence"/>
</dbReference>
<keyword evidence="4" id="KW-1185">Reference proteome</keyword>
<evidence type="ECO:0000313" key="3">
    <source>
        <dbReference type="EMBL" id="CAG8500331.1"/>
    </source>
</evidence>
<dbReference type="Pfam" id="PF07714">
    <property type="entry name" value="PK_Tyr_Ser-Thr"/>
    <property type="match status" value="1"/>
</dbReference>
<feature type="compositionally biased region" description="Polar residues" evidence="1">
    <location>
        <begin position="41"/>
        <end position="67"/>
    </location>
</feature>
<dbReference type="SUPFAM" id="SSF56112">
    <property type="entry name" value="Protein kinase-like (PK-like)"/>
    <property type="match status" value="1"/>
</dbReference>
<evidence type="ECO:0000259" key="2">
    <source>
        <dbReference type="PROSITE" id="PS50011"/>
    </source>
</evidence>
<dbReference type="EMBL" id="CAJVPY010000953">
    <property type="protein sequence ID" value="CAG8500331.1"/>
    <property type="molecule type" value="Genomic_DNA"/>
</dbReference>
<dbReference type="GO" id="GO:0004672">
    <property type="term" value="F:protein kinase activity"/>
    <property type="evidence" value="ECO:0007669"/>
    <property type="project" value="InterPro"/>
</dbReference>
<evidence type="ECO:0000313" key="4">
    <source>
        <dbReference type="Proteomes" id="UP000789405"/>
    </source>
</evidence>